<dbReference type="InterPro" id="IPR032675">
    <property type="entry name" value="LRR_dom_sf"/>
</dbReference>
<evidence type="ECO:0000313" key="2">
    <source>
        <dbReference type="EMBL" id="GEV28201.1"/>
    </source>
</evidence>
<dbReference type="EMBL" id="BKCJ010019253">
    <property type="protein sequence ID" value="GEV28201.1"/>
    <property type="molecule type" value="Genomic_DNA"/>
</dbReference>
<dbReference type="PANTHER" id="PTHR34145">
    <property type="entry name" value="OS02G0105600 PROTEIN"/>
    <property type="match status" value="1"/>
</dbReference>
<comment type="caution">
    <text evidence="2">The sequence shown here is derived from an EMBL/GenBank/DDBJ whole genome shotgun (WGS) entry which is preliminary data.</text>
</comment>
<feature type="domain" description="F-box/LRR-repeat protein 15/At3g58940/PEG3-like LRR" evidence="1">
    <location>
        <begin position="41"/>
        <end position="184"/>
    </location>
</feature>
<protein>
    <recommendedName>
        <fullName evidence="1">F-box/LRR-repeat protein 15/At3g58940/PEG3-like LRR domain-containing protein</fullName>
    </recommendedName>
</protein>
<dbReference type="Pfam" id="PF24758">
    <property type="entry name" value="LRR_At5g56370"/>
    <property type="match status" value="1"/>
</dbReference>
<dbReference type="Gene3D" id="3.80.10.10">
    <property type="entry name" value="Ribonuclease Inhibitor"/>
    <property type="match status" value="1"/>
</dbReference>
<dbReference type="InterPro" id="IPR053772">
    <property type="entry name" value="At1g61320/At1g61330-like"/>
</dbReference>
<gene>
    <name evidence="2" type="ORF">Tci_100178</name>
</gene>
<proteinExistence type="predicted"/>
<sequence length="462" mass="53646">MRWIHRTLLRYHRDNIPITSLDLQFGIHAAFRSAYKLIMQAASKSSLNELHLRNLTASFTLPDEIFSSENLHTLSLKLIFLGYWKSYSLNLYVSSNPAIHCTNLRVLELVYVHISQEVLNKLLSTCKLLQKIDIKLSWQLKSVKVNNLRYLHELRINLNDCYYTLEVDNVPSLRLLVYHASWMMWRKPTLFKMGTIGSLRELYLDNVSMDDAFSSMIKSSFPFLESLTLIIKWCSVEILNIRCPTLRSLNLCFRQDKPQQEQQQIKLQVYAPNLLRYSHASMAMPTLLFLTIPPKQIELSLRLYNPIDELFFIKMREALELSSKFNINILAYGDGVLVPAFNIDDMRTILPFPATIFEELVFFITDINSVLWENSLLFDAFFSICHPIYVKANTELTLTVANYFLSLIGKVYCEIRNPLNGSWVALTSSSLSLHTTTPRGCIFKFDFSEFEFSEFKLSWCSP</sequence>
<dbReference type="AlphaFoldDB" id="A0A699GML3"/>
<name>A0A699GML3_TANCI</name>
<reference evidence="2" key="1">
    <citation type="journal article" date="2019" name="Sci. Rep.">
        <title>Draft genome of Tanacetum cinerariifolium, the natural source of mosquito coil.</title>
        <authorList>
            <person name="Yamashiro T."/>
            <person name="Shiraishi A."/>
            <person name="Satake H."/>
            <person name="Nakayama K."/>
        </authorList>
    </citation>
    <scope>NUCLEOTIDE SEQUENCE</scope>
</reference>
<evidence type="ECO:0000259" key="1">
    <source>
        <dbReference type="Pfam" id="PF24758"/>
    </source>
</evidence>
<dbReference type="InterPro" id="IPR055411">
    <property type="entry name" value="LRR_FXL15/At3g58940/PEG3-like"/>
</dbReference>
<accession>A0A699GML3</accession>
<dbReference type="SUPFAM" id="SSF52058">
    <property type="entry name" value="L domain-like"/>
    <property type="match status" value="1"/>
</dbReference>
<organism evidence="2">
    <name type="scientific">Tanacetum cinerariifolium</name>
    <name type="common">Dalmatian daisy</name>
    <name type="synonym">Chrysanthemum cinerariifolium</name>
    <dbReference type="NCBI Taxonomy" id="118510"/>
    <lineage>
        <taxon>Eukaryota</taxon>
        <taxon>Viridiplantae</taxon>
        <taxon>Streptophyta</taxon>
        <taxon>Embryophyta</taxon>
        <taxon>Tracheophyta</taxon>
        <taxon>Spermatophyta</taxon>
        <taxon>Magnoliopsida</taxon>
        <taxon>eudicotyledons</taxon>
        <taxon>Gunneridae</taxon>
        <taxon>Pentapetalae</taxon>
        <taxon>asterids</taxon>
        <taxon>campanulids</taxon>
        <taxon>Asterales</taxon>
        <taxon>Asteraceae</taxon>
        <taxon>Asteroideae</taxon>
        <taxon>Anthemideae</taxon>
        <taxon>Anthemidinae</taxon>
        <taxon>Tanacetum</taxon>
    </lineage>
</organism>